<evidence type="ECO:0000313" key="1">
    <source>
        <dbReference type="EMBL" id="KAG0412776.1"/>
    </source>
</evidence>
<name>A0AC60P063_IXOPE</name>
<protein>
    <submittedName>
        <fullName evidence="1">Uncharacterized protein</fullName>
    </submittedName>
</protein>
<reference evidence="1 2" key="1">
    <citation type="journal article" date="2020" name="Cell">
        <title>Large-Scale Comparative Analyses of Tick Genomes Elucidate Their Genetic Diversity and Vector Capacities.</title>
        <authorList>
            <consortium name="Tick Genome and Microbiome Consortium (TIGMIC)"/>
            <person name="Jia N."/>
            <person name="Wang J."/>
            <person name="Shi W."/>
            <person name="Du L."/>
            <person name="Sun Y."/>
            <person name="Zhan W."/>
            <person name="Jiang J.F."/>
            <person name="Wang Q."/>
            <person name="Zhang B."/>
            <person name="Ji P."/>
            <person name="Bell-Sakyi L."/>
            <person name="Cui X.M."/>
            <person name="Yuan T.T."/>
            <person name="Jiang B.G."/>
            <person name="Yang W.F."/>
            <person name="Lam T.T."/>
            <person name="Chang Q.C."/>
            <person name="Ding S.J."/>
            <person name="Wang X.J."/>
            <person name="Zhu J.G."/>
            <person name="Ruan X.D."/>
            <person name="Zhao L."/>
            <person name="Wei J.T."/>
            <person name="Ye R.Z."/>
            <person name="Que T.C."/>
            <person name="Du C.H."/>
            <person name="Zhou Y.H."/>
            <person name="Cheng J.X."/>
            <person name="Dai P.F."/>
            <person name="Guo W.B."/>
            <person name="Han X.H."/>
            <person name="Huang E.J."/>
            <person name="Li L.F."/>
            <person name="Wei W."/>
            <person name="Gao Y.C."/>
            <person name="Liu J.Z."/>
            <person name="Shao H.Z."/>
            <person name="Wang X."/>
            <person name="Wang C.C."/>
            <person name="Yang T.C."/>
            <person name="Huo Q.B."/>
            <person name="Li W."/>
            <person name="Chen H.Y."/>
            <person name="Chen S.E."/>
            <person name="Zhou L.G."/>
            <person name="Ni X.B."/>
            <person name="Tian J.H."/>
            <person name="Sheng Y."/>
            <person name="Liu T."/>
            <person name="Pan Y.S."/>
            <person name="Xia L.Y."/>
            <person name="Li J."/>
            <person name="Zhao F."/>
            <person name="Cao W.C."/>
        </authorList>
    </citation>
    <scope>NUCLEOTIDE SEQUENCE [LARGE SCALE GENOMIC DNA]</scope>
    <source>
        <strain evidence="1">Iper-2018</strain>
    </source>
</reference>
<dbReference type="EMBL" id="JABSTQ010011325">
    <property type="protein sequence ID" value="KAG0412776.1"/>
    <property type="molecule type" value="Genomic_DNA"/>
</dbReference>
<dbReference type="Proteomes" id="UP000805193">
    <property type="component" value="Unassembled WGS sequence"/>
</dbReference>
<proteinExistence type="predicted"/>
<gene>
    <name evidence="1" type="ORF">HPB47_010080</name>
</gene>
<comment type="caution">
    <text evidence="1">The sequence shown here is derived from an EMBL/GenBank/DDBJ whole genome shotgun (WGS) entry which is preliminary data.</text>
</comment>
<feature type="non-terminal residue" evidence="1">
    <location>
        <position position="1"/>
    </location>
</feature>
<feature type="non-terminal residue" evidence="1">
    <location>
        <position position="151"/>
    </location>
</feature>
<organism evidence="1 2">
    <name type="scientific">Ixodes persulcatus</name>
    <name type="common">Taiga tick</name>
    <dbReference type="NCBI Taxonomy" id="34615"/>
    <lineage>
        <taxon>Eukaryota</taxon>
        <taxon>Metazoa</taxon>
        <taxon>Ecdysozoa</taxon>
        <taxon>Arthropoda</taxon>
        <taxon>Chelicerata</taxon>
        <taxon>Arachnida</taxon>
        <taxon>Acari</taxon>
        <taxon>Parasitiformes</taxon>
        <taxon>Ixodida</taxon>
        <taxon>Ixodoidea</taxon>
        <taxon>Ixodidae</taxon>
        <taxon>Ixodinae</taxon>
        <taxon>Ixodes</taxon>
    </lineage>
</organism>
<keyword evidence="2" id="KW-1185">Reference proteome</keyword>
<evidence type="ECO:0000313" key="2">
    <source>
        <dbReference type="Proteomes" id="UP000805193"/>
    </source>
</evidence>
<accession>A0AC60P063</accession>
<sequence>CISCHKPTPADGRFMTCSECYCSFHSGQGCSGIAPNTFNAMSDTKRDVWKCKSCRPGSRRGNLSSQTDITQFDASVSSQLSAIQAQLKALLDISSKVEALISQTKDLLPLAAEVANLNKTISELQDTVSFVSKQYDTVMEGLKSGETALKA</sequence>